<dbReference type="CDD" id="cd06261">
    <property type="entry name" value="TM_PBP2"/>
    <property type="match status" value="1"/>
</dbReference>
<sequence length="316" mass="34350">MTTFTLIRNKLISLLLILLGVSLLSFVFSHISPVDPAEALAQRTLSRPTAEQIAQLRQEMGLDKPLWVQYFSWLTQALGGDFGTSLLTGRPVLTEVAGKLTATFPLVLLSMAFTLLITLPVSIASAVRKNGLFDQAARIGTIVGLSLPNFWLGFMLLALFAVSLPLFKVVEYGNLRSLILPALALAIPMACSFIRVFRSNLIRSYQADFITYARACGLPERKITALALKSALPPMVTLFFQSFGYTLAGSAMVEAVFSWPGIGSYLVQAIIGRDLPGINACVLIFATFFVLLNFAAELINLAIQPTLRSSGEACHD</sequence>
<evidence type="ECO:0000256" key="5">
    <source>
        <dbReference type="ARBA" id="ARBA00022989"/>
    </source>
</evidence>
<dbReference type="GO" id="GO:0005886">
    <property type="term" value="C:plasma membrane"/>
    <property type="evidence" value="ECO:0007669"/>
    <property type="project" value="UniProtKB-SubCell"/>
</dbReference>
<dbReference type="PANTHER" id="PTHR43163:SF6">
    <property type="entry name" value="DIPEPTIDE TRANSPORT SYSTEM PERMEASE PROTEIN DPPB-RELATED"/>
    <property type="match status" value="1"/>
</dbReference>
<dbReference type="InterPro" id="IPR000515">
    <property type="entry name" value="MetI-like"/>
</dbReference>
<dbReference type="AlphaFoldDB" id="A0A1M7TIU3"/>
<feature type="transmembrane region" description="Helical" evidence="7">
    <location>
        <begin position="178"/>
        <end position="197"/>
    </location>
</feature>
<dbReference type="PANTHER" id="PTHR43163">
    <property type="entry name" value="DIPEPTIDE TRANSPORT SYSTEM PERMEASE PROTEIN DPPB-RELATED"/>
    <property type="match status" value="1"/>
</dbReference>
<evidence type="ECO:0000256" key="4">
    <source>
        <dbReference type="ARBA" id="ARBA00022692"/>
    </source>
</evidence>
<dbReference type="InterPro" id="IPR045621">
    <property type="entry name" value="BPD_transp_1_N"/>
</dbReference>
<keyword evidence="4 7" id="KW-0812">Transmembrane</keyword>
<dbReference type="STRING" id="1121395.SAMN02745215_02099"/>
<evidence type="ECO:0000256" key="7">
    <source>
        <dbReference type="RuleBase" id="RU363032"/>
    </source>
</evidence>
<feature type="transmembrane region" description="Helical" evidence="7">
    <location>
        <begin position="106"/>
        <end position="127"/>
    </location>
</feature>
<dbReference type="Proteomes" id="UP000184010">
    <property type="component" value="Unassembled WGS sequence"/>
</dbReference>
<dbReference type="GO" id="GO:0055085">
    <property type="term" value="P:transmembrane transport"/>
    <property type="evidence" value="ECO:0007669"/>
    <property type="project" value="InterPro"/>
</dbReference>
<keyword evidence="10" id="KW-1185">Reference proteome</keyword>
<feature type="transmembrane region" description="Helical" evidence="7">
    <location>
        <begin position="277"/>
        <end position="299"/>
    </location>
</feature>
<dbReference type="InterPro" id="IPR035906">
    <property type="entry name" value="MetI-like_sf"/>
</dbReference>
<keyword evidence="2 7" id="KW-0813">Transport</keyword>
<dbReference type="PROSITE" id="PS50928">
    <property type="entry name" value="ABC_TM1"/>
    <property type="match status" value="1"/>
</dbReference>
<dbReference type="EMBL" id="FRDN01000006">
    <property type="protein sequence ID" value="SHN70538.1"/>
    <property type="molecule type" value="Genomic_DNA"/>
</dbReference>
<evidence type="ECO:0000313" key="9">
    <source>
        <dbReference type="EMBL" id="SHN70538.1"/>
    </source>
</evidence>
<keyword evidence="3" id="KW-1003">Cell membrane</keyword>
<dbReference type="Pfam" id="PF19300">
    <property type="entry name" value="BPD_transp_1_N"/>
    <property type="match status" value="1"/>
</dbReference>
<evidence type="ECO:0000259" key="8">
    <source>
        <dbReference type="PROSITE" id="PS50928"/>
    </source>
</evidence>
<feature type="domain" description="ABC transmembrane type-1" evidence="8">
    <location>
        <begin position="100"/>
        <end position="296"/>
    </location>
</feature>
<evidence type="ECO:0000256" key="3">
    <source>
        <dbReference type="ARBA" id="ARBA00022475"/>
    </source>
</evidence>
<keyword evidence="6 7" id="KW-0472">Membrane</keyword>
<organism evidence="9 10">
    <name type="scientific">Desulfitobacterium chlororespirans DSM 11544</name>
    <dbReference type="NCBI Taxonomy" id="1121395"/>
    <lineage>
        <taxon>Bacteria</taxon>
        <taxon>Bacillati</taxon>
        <taxon>Bacillota</taxon>
        <taxon>Clostridia</taxon>
        <taxon>Eubacteriales</taxon>
        <taxon>Desulfitobacteriaceae</taxon>
        <taxon>Desulfitobacterium</taxon>
    </lineage>
</organism>
<proteinExistence type="inferred from homology"/>
<evidence type="ECO:0000256" key="1">
    <source>
        <dbReference type="ARBA" id="ARBA00004651"/>
    </source>
</evidence>
<dbReference type="RefSeq" id="WP_207649543.1">
    <property type="nucleotide sequence ID" value="NZ_FRDN01000006.1"/>
</dbReference>
<name>A0A1M7TIU3_9FIRM</name>
<accession>A0A1M7TIU3</accession>
<comment type="subcellular location">
    <subcellularLocation>
        <location evidence="1 7">Cell membrane</location>
        <topology evidence="1 7">Multi-pass membrane protein</topology>
    </subcellularLocation>
</comment>
<dbReference type="Gene3D" id="1.10.3720.10">
    <property type="entry name" value="MetI-like"/>
    <property type="match status" value="1"/>
</dbReference>
<evidence type="ECO:0000256" key="6">
    <source>
        <dbReference type="ARBA" id="ARBA00023136"/>
    </source>
</evidence>
<dbReference type="Pfam" id="PF00528">
    <property type="entry name" value="BPD_transp_1"/>
    <property type="match status" value="1"/>
</dbReference>
<evidence type="ECO:0000256" key="2">
    <source>
        <dbReference type="ARBA" id="ARBA00022448"/>
    </source>
</evidence>
<reference evidence="10" key="1">
    <citation type="submission" date="2016-12" db="EMBL/GenBank/DDBJ databases">
        <authorList>
            <person name="Varghese N."/>
            <person name="Submissions S."/>
        </authorList>
    </citation>
    <scope>NUCLEOTIDE SEQUENCE [LARGE SCALE GENOMIC DNA]</scope>
    <source>
        <strain evidence="10">DSM 11544</strain>
    </source>
</reference>
<keyword evidence="5 7" id="KW-1133">Transmembrane helix</keyword>
<dbReference type="SUPFAM" id="SSF161098">
    <property type="entry name" value="MetI-like"/>
    <property type="match status" value="1"/>
</dbReference>
<gene>
    <name evidence="9" type="ORF">SAMN02745215_02099</name>
</gene>
<evidence type="ECO:0000313" key="10">
    <source>
        <dbReference type="Proteomes" id="UP000184010"/>
    </source>
</evidence>
<comment type="similarity">
    <text evidence="7">Belongs to the binding-protein-dependent transport system permease family.</text>
</comment>
<protein>
    <submittedName>
        <fullName evidence="9">Nickel transport system permease protein</fullName>
    </submittedName>
</protein>
<feature type="transmembrane region" description="Helical" evidence="7">
    <location>
        <begin position="139"/>
        <end position="166"/>
    </location>
</feature>